<dbReference type="Proteomes" id="UP000078113">
    <property type="component" value="Unassembled WGS sequence"/>
</dbReference>
<evidence type="ECO:0000313" key="3">
    <source>
        <dbReference type="Proteomes" id="UP000078113"/>
    </source>
</evidence>
<gene>
    <name evidence="2" type="ORF">A4X09_0g7810</name>
</gene>
<evidence type="ECO:0000256" key="1">
    <source>
        <dbReference type="SAM" id="MobiDB-lite"/>
    </source>
</evidence>
<reference evidence="2" key="2">
    <citation type="journal article" date="2019" name="IMA Fungus">
        <title>Genome sequencing and comparison of five Tilletia species to identify candidate genes for the detection of regulated species infecting wheat.</title>
        <authorList>
            <person name="Nguyen H.D.T."/>
            <person name="Sultana T."/>
            <person name="Kesanakurti P."/>
            <person name="Hambleton S."/>
        </authorList>
    </citation>
    <scope>NUCLEOTIDE SEQUENCE</scope>
    <source>
        <strain evidence="2">DAOMC 236422</strain>
    </source>
</reference>
<reference evidence="2" key="1">
    <citation type="submission" date="2016-04" db="EMBL/GenBank/DDBJ databases">
        <authorList>
            <person name="Nguyen H.D."/>
            <person name="Samba Siva P."/>
            <person name="Cullis J."/>
            <person name="Levesque C.A."/>
            <person name="Hambleton S."/>
        </authorList>
    </citation>
    <scope>NUCLEOTIDE SEQUENCE</scope>
    <source>
        <strain evidence="2">DAOMC 236422</strain>
    </source>
</reference>
<dbReference type="AlphaFoldDB" id="A0A8X7N165"/>
<proteinExistence type="predicted"/>
<feature type="region of interest" description="Disordered" evidence="1">
    <location>
        <begin position="1"/>
        <end position="108"/>
    </location>
</feature>
<accession>A0A8X7N165</accession>
<feature type="compositionally biased region" description="Basic and acidic residues" evidence="1">
    <location>
        <begin position="92"/>
        <end position="108"/>
    </location>
</feature>
<keyword evidence="3" id="KW-1185">Reference proteome</keyword>
<sequence>TVPQDLHENGDGRVGTRCGGRGSKNRHQQGWLGRRVKTTQHGPCPTKGSDGQSSDRARAARNGRQDEQHDREEDFGDSGGSVRLKGQLGRQDTGHETPRSEARTDGVG</sequence>
<name>A0A8X7N165_9BASI</name>
<feature type="compositionally biased region" description="Basic and acidic residues" evidence="1">
    <location>
        <begin position="1"/>
        <end position="11"/>
    </location>
</feature>
<feature type="non-terminal residue" evidence="2">
    <location>
        <position position="1"/>
    </location>
</feature>
<evidence type="ECO:0000313" key="2">
    <source>
        <dbReference type="EMBL" id="KAE8259500.1"/>
    </source>
</evidence>
<dbReference type="EMBL" id="LWDG02001206">
    <property type="protein sequence ID" value="KAE8259500.1"/>
    <property type="molecule type" value="Genomic_DNA"/>
</dbReference>
<comment type="caution">
    <text evidence="2">The sequence shown here is derived from an EMBL/GenBank/DDBJ whole genome shotgun (WGS) entry which is preliminary data.</text>
</comment>
<feature type="compositionally biased region" description="Basic and acidic residues" evidence="1">
    <location>
        <begin position="53"/>
        <end position="72"/>
    </location>
</feature>
<protein>
    <submittedName>
        <fullName evidence="2">Uncharacterized protein</fullName>
    </submittedName>
</protein>
<organism evidence="2 3">
    <name type="scientific">Tilletia walkeri</name>
    <dbReference type="NCBI Taxonomy" id="117179"/>
    <lineage>
        <taxon>Eukaryota</taxon>
        <taxon>Fungi</taxon>
        <taxon>Dikarya</taxon>
        <taxon>Basidiomycota</taxon>
        <taxon>Ustilaginomycotina</taxon>
        <taxon>Exobasidiomycetes</taxon>
        <taxon>Tilletiales</taxon>
        <taxon>Tilletiaceae</taxon>
        <taxon>Tilletia</taxon>
    </lineage>
</organism>